<organism evidence="1 2">
    <name type="scientific">Phytophthora lilii</name>
    <dbReference type="NCBI Taxonomy" id="2077276"/>
    <lineage>
        <taxon>Eukaryota</taxon>
        <taxon>Sar</taxon>
        <taxon>Stramenopiles</taxon>
        <taxon>Oomycota</taxon>
        <taxon>Peronosporomycetes</taxon>
        <taxon>Peronosporales</taxon>
        <taxon>Peronosporaceae</taxon>
        <taxon>Phytophthora</taxon>
    </lineage>
</organism>
<proteinExistence type="predicted"/>
<keyword evidence="2" id="KW-1185">Reference proteome</keyword>
<dbReference type="Proteomes" id="UP001165083">
    <property type="component" value="Unassembled WGS sequence"/>
</dbReference>
<dbReference type="OrthoDB" id="127685at2759"/>
<dbReference type="PANTHER" id="PTHR35606">
    <property type="entry name" value="CELLULOSE-BINDING FAMILY II PROTEIN"/>
    <property type="match status" value="1"/>
</dbReference>
<comment type="caution">
    <text evidence="1">The sequence shown here is derived from an EMBL/GenBank/DDBJ whole genome shotgun (WGS) entry which is preliminary data.</text>
</comment>
<name>A0A9W6XDW9_9STRA</name>
<sequence>MAGYTSALYALWSLVAVETAKLTAAPSVSIERIVDGVLAVVLMSGAVVLSTSSDVQGCASNSECGHLTAGYIFLFVAFAFHVGSVGLSFVDAGEENQSQDSSSTYMGDLQGHDSGTVRRGQPNQYISTEYVDWVWENRIGSNAKKSDSNWNALENKNWILDHIVQNKGSLNYCVRWDSKTKLTKAVASTFEAMLNRQFKAWNRWLVGYDRWPYDDIKVNVVGFAVRDAGLF</sequence>
<dbReference type="PANTHER" id="PTHR35606:SF4">
    <property type="entry name" value="CELLULOSE-BINDING FAMILY II PROTEIN"/>
    <property type="match status" value="1"/>
</dbReference>
<evidence type="ECO:0000313" key="2">
    <source>
        <dbReference type="Proteomes" id="UP001165083"/>
    </source>
</evidence>
<reference evidence="1" key="1">
    <citation type="submission" date="2023-04" db="EMBL/GenBank/DDBJ databases">
        <title>Phytophthora lilii NBRC 32176.</title>
        <authorList>
            <person name="Ichikawa N."/>
            <person name="Sato H."/>
            <person name="Tonouchi N."/>
        </authorList>
    </citation>
    <scope>NUCLEOTIDE SEQUENCE</scope>
    <source>
        <strain evidence="1">NBRC 32176</strain>
    </source>
</reference>
<gene>
    <name evidence="1" type="ORF">Plil01_001545100</name>
</gene>
<dbReference type="EMBL" id="BSXW01001408">
    <property type="protein sequence ID" value="GMF36537.1"/>
    <property type="molecule type" value="Genomic_DNA"/>
</dbReference>
<accession>A0A9W6XDW9</accession>
<protein>
    <submittedName>
        <fullName evidence="1">Unnamed protein product</fullName>
    </submittedName>
</protein>
<dbReference type="AlphaFoldDB" id="A0A9W6XDW9"/>
<evidence type="ECO:0000313" key="1">
    <source>
        <dbReference type="EMBL" id="GMF36537.1"/>
    </source>
</evidence>